<dbReference type="Gene3D" id="1.20.1720.10">
    <property type="entry name" value="Multidrug resistance protein D"/>
    <property type="match status" value="1"/>
</dbReference>
<dbReference type="Gene3D" id="1.20.1250.20">
    <property type="entry name" value="MFS general substrate transporter like domains"/>
    <property type="match status" value="1"/>
</dbReference>
<keyword evidence="5 8" id="KW-0472">Membrane</keyword>
<feature type="transmembrane region" description="Helical" evidence="8">
    <location>
        <begin position="33"/>
        <end position="50"/>
    </location>
</feature>
<sequence length="518" mass="55983">MLTMFIVSLNSTVVAPAMSIIATDLDNALGEQTWIATAFIVAMNSVQCISGKLSDIFGRKPLLIFGLSFFLIGSVINGTAPNINALIAGRTLQGLGSGNIMAMLFVVVVDITPLKWRPRMQALLIIVYGVSSTIGPIVGGAFVDKLTWRWIFWLNLILGGAALIITFILLPETAPVKKESMFTKIKRVDFLGILFSISFVTCILLALSYGPRYGWSDAHSIGPLVAAGVSLIVFIYIEGWVAKEPLMPAAIMLDRKVFLVYLYLCSLGLGFMGNLYYSPILFQAVFGANSTESGIRIIPYMGCLIAGSIVSGVFVKKFPYIKFYIVVGAASNVLGFGLFYTVNEYSNFGRQAGFLTFCGLAVGLALQSCVLSVQMVVAKQHLAVATVLNNFFMFLAGSIAIAVFQALFITFSAAQFKGVDPETLAIAQQYGALTNHLNVRNMPIDAQGPIIHAYMEAIRNVFIIPLVIAGIGFICTIFLSNVRFTITSSEQEGLQQTPGKKSSNNNSSATSTKTQESV</sequence>
<evidence type="ECO:0000256" key="2">
    <source>
        <dbReference type="ARBA" id="ARBA00022448"/>
    </source>
</evidence>
<feature type="transmembrane region" description="Helical" evidence="8">
    <location>
        <begin position="92"/>
        <end position="111"/>
    </location>
</feature>
<dbReference type="PROSITE" id="PS50850">
    <property type="entry name" value="MFS"/>
    <property type="match status" value="1"/>
</dbReference>
<feature type="region of interest" description="Disordered" evidence="7">
    <location>
        <begin position="492"/>
        <end position="518"/>
    </location>
</feature>
<evidence type="ECO:0000256" key="1">
    <source>
        <dbReference type="ARBA" id="ARBA00004127"/>
    </source>
</evidence>
<feature type="domain" description="Major facilitator superfamily (MFS) profile" evidence="10">
    <location>
        <begin position="1"/>
        <end position="484"/>
    </location>
</feature>
<dbReference type="InterPro" id="IPR020846">
    <property type="entry name" value="MFS_dom"/>
</dbReference>
<comment type="subcellular location">
    <subcellularLocation>
        <location evidence="1">Endomembrane system</location>
        <topology evidence="1">Multi-pass membrane protein</topology>
    </subcellularLocation>
</comment>
<dbReference type="GO" id="GO:0012505">
    <property type="term" value="C:endomembrane system"/>
    <property type="evidence" value="ECO:0007669"/>
    <property type="project" value="UniProtKB-SubCell"/>
</dbReference>
<evidence type="ECO:0000256" key="9">
    <source>
        <dbReference type="SAM" id="SignalP"/>
    </source>
</evidence>
<dbReference type="Proteomes" id="UP001209540">
    <property type="component" value="Unassembled WGS sequence"/>
</dbReference>
<accession>A0AAD5PCB7</accession>
<dbReference type="EMBL" id="JAIXMP010000020">
    <property type="protein sequence ID" value="KAI9257387.1"/>
    <property type="molecule type" value="Genomic_DNA"/>
</dbReference>
<dbReference type="SUPFAM" id="SSF103473">
    <property type="entry name" value="MFS general substrate transporter"/>
    <property type="match status" value="1"/>
</dbReference>
<dbReference type="InterPro" id="IPR036259">
    <property type="entry name" value="MFS_trans_sf"/>
</dbReference>
<evidence type="ECO:0000256" key="7">
    <source>
        <dbReference type="SAM" id="MobiDB-lite"/>
    </source>
</evidence>
<gene>
    <name evidence="11" type="ORF">BDA99DRAFT_585195</name>
</gene>
<dbReference type="GO" id="GO:0022857">
    <property type="term" value="F:transmembrane transporter activity"/>
    <property type="evidence" value="ECO:0007669"/>
    <property type="project" value="InterPro"/>
</dbReference>
<evidence type="ECO:0000256" key="8">
    <source>
        <dbReference type="SAM" id="Phobius"/>
    </source>
</evidence>
<feature type="signal peptide" evidence="9">
    <location>
        <begin position="1"/>
        <end position="19"/>
    </location>
</feature>
<feature type="transmembrane region" description="Helical" evidence="8">
    <location>
        <begin position="123"/>
        <end position="144"/>
    </location>
</feature>
<comment type="caution">
    <text evidence="11">The sequence shown here is derived from an EMBL/GenBank/DDBJ whole genome shotgun (WGS) entry which is preliminary data.</text>
</comment>
<feature type="transmembrane region" description="Helical" evidence="8">
    <location>
        <begin position="462"/>
        <end position="482"/>
    </location>
</feature>
<reference evidence="11" key="1">
    <citation type="journal article" date="2022" name="IScience">
        <title>Evolution of zygomycete secretomes and the origins of terrestrial fungal ecologies.</title>
        <authorList>
            <person name="Chang Y."/>
            <person name="Wang Y."/>
            <person name="Mondo S."/>
            <person name="Ahrendt S."/>
            <person name="Andreopoulos W."/>
            <person name="Barry K."/>
            <person name="Beard J."/>
            <person name="Benny G.L."/>
            <person name="Blankenship S."/>
            <person name="Bonito G."/>
            <person name="Cuomo C."/>
            <person name="Desiro A."/>
            <person name="Gervers K.A."/>
            <person name="Hundley H."/>
            <person name="Kuo A."/>
            <person name="LaButti K."/>
            <person name="Lang B.F."/>
            <person name="Lipzen A."/>
            <person name="O'Donnell K."/>
            <person name="Pangilinan J."/>
            <person name="Reynolds N."/>
            <person name="Sandor L."/>
            <person name="Smith M.E."/>
            <person name="Tsang A."/>
            <person name="Grigoriev I.V."/>
            <person name="Stajich J.E."/>
            <person name="Spatafora J.W."/>
        </authorList>
    </citation>
    <scope>NUCLEOTIDE SEQUENCE</scope>
    <source>
        <strain evidence="11">RSA 2281</strain>
    </source>
</reference>
<dbReference type="Pfam" id="PF07690">
    <property type="entry name" value="MFS_1"/>
    <property type="match status" value="1"/>
</dbReference>
<evidence type="ECO:0000313" key="11">
    <source>
        <dbReference type="EMBL" id="KAI9257387.1"/>
    </source>
</evidence>
<feature type="transmembrane region" description="Helical" evidence="8">
    <location>
        <begin position="190"/>
        <end position="209"/>
    </location>
</feature>
<feature type="transmembrane region" description="Helical" evidence="8">
    <location>
        <begin position="258"/>
        <end position="277"/>
    </location>
</feature>
<evidence type="ECO:0000313" key="12">
    <source>
        <dbReference type="Proteomes" id="UP001209540"/>
    </source>
</evidence>
<evidence type="ECO:0000256" key="5">
    <source>
        <dbReference type="ARBA" id="ARBA00023136"/>
    </source>
</evidence>
<organism evidence="11 12">
    <name type="scientific">Phascolomyces articulosus</name>
    <dbReference type="NCBI Taxonomy" id="60185"/>
    <lineage>
        <taxon>Eukaryota</taxon>
        <taxon>Fungi</taxon>
        <taxon>Fungi incertae sedis</taxon>
        <taxon>Mucoromycota</taxon>
        <taxon>Mucoromycotina</taxon>
        <taxon>Mucoromycetes</taxon>
        <taxon>Mucorales</taxon>
        <taxon>Lichtheimiaceae</taxon>
        <taxon>Phascolomyces</taxon>
    </lineage>
</organism>
<dbReference type="InterPro" id="IPR011701">
    <property type="entry name" value="MFS"/>
</dbReference>
<dbReference type="GO" id="GO:0005886">
    <property type="term" value="C:plasma membrane"/>
    <property type="evidence" value="ECO:0007669"/>
    <property type="project" value="TreeGrafter"/>
</dbReference>
<keyword evidence="3 8" id="KW-0812">Transmembrane</keyword>
<proteinExistence type="predicted"/>
<feature type="compositionally biased region" description="Low complexity" evidence="7">
    <location>
        <begin position="500"/>
        <end position="518"/>
    </location>
</feature>
<keyword evidence="2" id="KW-0813">Transport</keyword>
<feature type="transmembrane region" description="Helical" evidence="8">
    <location>
        <begin position="297"/>
        <end position="316"/>
    </location>
</feature>
<feature type="chain" id="PRO_5042031189" description="MFS-type drug efflux transporter P55" evidence="9">
    <location>
        <begin position="20"/>
        <end position="518"/>
    </location>
</feature>
<reference evidence="11" key="2">
    <citation type="submission" date="2023-02" db="EMBL/GenBank/DDBJ databases">
        <authorList>
            <consortium name="DOE Joint Genome Institute"/>
            <person name="Mondo S.J."/>
            <person name="Chang Y."/>
            <person name="Wang Y."/>
            <person name="Ahrendt S."/>
            <person name="Andreopoulos W."/>
            <person name="Barry K."/>
            <person name="Beard J."/>
            <person name="Benny G.L."/>
            <person name="Blankenship S."/>
            <person name="Bonito G."/>
            <person name="Cuomo C."/>
            <person name="Desiro A."/>
            <person name="Gervers K.A."/>
            <person name="Hundley H."/>
            <person name="Kuo A."/>
            <person name="LaButti K."/>
            <person name="Lang B.F."/>
            <person name="Lipzen A."/>
            <person name="O'Donnell K."/>
            <person name="Pangilinan J."/>
            <person name="Reynolds N."/>
            <person name="Sandor L."/>
            <person name="Smith M.W."/>
            <person name="Tsang A."/>
            <person name="Grigoriev I.V."/>
            <person name="Stajich J.E."/>
            <person name="Spatafora J.W."/>
        </authorList>
    </citation>
    <scope>NUCLEOTIDE SEQUENCE</scope>
    <source>
        <strain evidence="11">RSA 2281</strain>
    </source>
</reference>
<name>A0AAD5PCB7_9FUNG</name>
<dbReference type="InterPro" id="IPR005829">
    <property type="entry name" value="Sugar_transporter_CS"/>
</dbReference>
<feature type="transmembrane region" description="Helical" evidence="8">
    <location>
        <begin position="62"/>
        <end position="80"/>
    </location>
</feature>
<evidence type="ECO:0000259" key="10">
    <source>
        <dbReference type="PROSITE" id="PS50850"/>
    </source>
</evidence>
<dbReference type="AlphaFoldDB" id="A0AAD5PCB7"/>
<protein>
    <recommendedName>
        <fullName evidence="6">MFS-type drug efflux transporter P55</fullName>
    </recommendedName>
</protein>
<keyword evidence="9" id="KW-0732">Signal</keyword>
<keyword evidence="12" id="KW-1185">Reference proteome</keyword>
<evidence type="ECO:0000256" key="6">
    <source>
        <dbReference type="ARBA" id="ARBA00044273"/>
    </source>
</evidence>
<dbReference type="PROSITE" id="PS00216">
    <property type="entry name" value="SUGAR_TRANSPORT_1"/>
    <property type="match status" value="1"/>
</dbReference>
<evidence type="ECO:0000256" key="3">
    <source>
        <dbReference type="ARBA" id="ARBA00022692"/>
    </source>
</evidence>
<evidence type="ECO:0000256" key="4">
    <source>
        <dbReference type="ARBA" id="ARBA00022989"/>
    </source>
</evidence>
<dbReference type="PANTHER" id="PTHR23501:SF191">
    <property type="entry name" value="VACUOLAR BASIC AMINO ACID TRANSPORTER 4"/>
    <property type="match status" value="1"/>
</dbReference>
<feature type="transmembrane region" description="Helical" evidence="8">
    <location>
        <begin position="150"/>
        <end position="170"/>
    </location>
</feature>
<feature type="transmembrane region" description="Helical" evidence="8">
    <location>
        <begin position="323"/>
        <end position="342"/>
    </location>
</feature>
<dbReference type="PANTHER" id="PTHR23501">
    <property type="entry name" value="MAJOR FACILITATOR SUPERFAMILY"/>
    <property type="match status" value="1"/>
</dbReference>
<keyword evidence="4 8" id="KW-1133">Transmembrane helix</keyword>
<feature type="transmembrane region" description="Helical" evidence="8">
    <location>
        <begin position="221"/>
        <end position="237"/>
    </location>
</feature>
<feature type="transmembrane region" description="Helical" evidence="8">
    <location>
        <begin position="354"/>
        <end position="378"/>
    </location>
</feature>
<feature type="transmembrane region" description="Helical" evidence="8">
    <location>
        <begin position="390"/>
        <end position="414"/>
    </location>
</feature>